<dbReference type="Proteomes" id="UP000281343">
    <property type="component" value="Unassembled WGS sequence"/>
</dbReference>
<dbReference type="InterPro" id="IPR050177">
    <property type="entry name" value="Lipid_A_modif_metabolic_enz"/>
</dbReference>
<gene>
    <name evidence="2" type="ORF">D9R08_09280</name>
</gene>
<sequence>MSEGPVLVTGAGGFVCSEIALALHRAGRQVLAADRHFDSATAARLGTIRRIEGPLDETLPALVALAPSAVIHGAAITAAPERLGLSRAVHIRRNTELLTRSLEMARSSGARAFLFLSSMGVFEPQDAPAPGGRFTEATTPTALCAYAAAKRAGELLTEAAAEDGFATSSLRLGNVFGPHEAVRESRQTLCLVQRMLAEARSSGVITVDTPEACREWSWLPDLADGIAAHIGTIAANGARVLHAGTPPVQSDLALARAIAERLRGTLIRLAPPPHRPVRPPMGSDHGSVFTAIHWTGMEAALDRLVPVEAAL</sequence>
<feature type="domain" description="NAD-dependent epimerase/dehydratase" evidence="1">
    <location>
        <begin position="6"/>
        <end position="232"/>
    </location>
</feature>
<dbReference type="CDD" id="cd08946">
    <property type="entry name" value="SDR_e"/>
    <property type="match status" value="1"/>
</dbReference>
<keyword evidence="3" id="KW-1185">Reference proteome</keyword>
<dbReference type="InterPro" id="IPR001509">
    <property type="entry name" value="Epimerase_deHydtase"/>
</dbReference>
<evidence type="ECO:0000313" key="3">
    <source>
        <dbReference type="Proteomes" id="UP000281343"/>
    </source>
</evidence>
<dbReference type="Gene3D" id="3.40.50.720">
    <property type="entry name" value="NAD(P)-binding Rossmann-like Domain"/>
    <property type="match status" value="1"/>
</dbReference>
<dbReference type="SUPFAM" id="SSF51735">
    <property type="entry name" value="NAD(P)-binding Rossmann-fold domains"/>
    <property type="match status" value="1"/>
</dbReference>
<dbReference type="Pfam" id="PF01370">
    <property type="entry name" value="Epimerase"/>
    <property type="match status" value="1"/>
</dbReference>
<proteinExistence type="predicted"/>
<comment type="caution">
    <text evidence="2">The sequence shown here is derived from an EMBL/GenBank/DDBJ whole genome shotgun (WGS) entry which is preliminary data.</text>
</comment>
<dbReference type="EMBL" id="RCNT01000004">
    <property type="protein sequence ID" value="RMA42296.1"/>
    <property type="molecule type" value="Genomic_DNA"/>
</dbReference>
<dbReference type="RefSeq" id="WP_121897776.1">
    <property type="nucleotide sequence ID" value="NZ_RCNT01000004.1"/>
</dbReference>
<name>A0A3L9Y892_9RHOB</name>
<dbReference type="AlphaFoldDB" id="A0A3L9Y892"/>
<dbReference type="PANTHER" id="PTHR43245">
    <property type="entry name" value="BIFUNCTIONAL POLYMYXIN RESISTANCE PROTEIN ARNA"/>
    <property type="match status" value="1"/>
</dbReference>
<dbReference type="OrthoDB" id="9801785at2"/>
<protein>
    <submittedName>
        <fullName evidence="2">NAD(P)-dependent oxidoreductase</fullName>
    </submittedName>
</protein>
<reference evidence="2 3" key="1">
    <citation type="submission" date="2018-10" db="EMBL/GenBank/DDBJ databases">
        <authorList>
            <person name="Jung H.S."/>
            <person name="Jeon C.O."/>
        </authorList>
    </citation>
    <scope>NUCLEOTIDE SEQUENCE [LARGE SCALE GENOMIC DNA]</scope>
    <source>
        <strain evidence="2 3">MA-7-27</strain>
    </source>
</reference>
<accession>A0A3L9Y892</accession>
<organism evidence="2 3">
    <name type="scientific">Rhodophyticola porphyridii</name>
    <dbReference type="NCBI Taxonomy" id="1852017"/>
    <lineage>
        <taxon>Bacteria</taxon>
        <taxon>Pseudomonadati</taxon>
        <taxon>Pseudomonadota</taxon>
        <taxon>Alphaproteobacteria</taxon>
        <taxon>Rhodobacterales</taxon>
        <taxon>Roseobacteraceae</taxon>
        <taxon>Rhodophyticola</taxon>
    </lineage>
</organism>
<dbReference type="InterPro" id="IPR036291">
    <property type="entry name" value="NAD(P)-bd_dom_sf"/>
</dbReference>
<evidence type="ECO:0000313" key="2">
    <source>
        <dbReference type="EMBL" id="RMA42296.1"/>
    </source>
</evidence>
<evidence type="ECO:0000259" key="1">
    <source>
        <dbReference type="Pfam" id="PF01370"/>
    </source>
</evidence>